<evidence type="ECO:0000259" key="6">
    <source>
        <dbReference type="Pfam" id="PF15469"/>
    </source>
</evidence>
<evidence type="ECO:0000256" key="1">
    <source>
        <dbReference type="ARBA" id="ARBA00006080"/>
    </source>
</evidence>
<gene>
    <name evidence="7" type="primary">VPS51_2</name>
    <name evidence="7" type="ORF">SK128_028005</name>
</gene>
<dbReference type="InterPro" id="IPR039481">
    <property type="entry name" value="EXOC2/Sec5_N_dom"/>
</dbReference>
<dbReference type="SUPFAM" id="SSF74788">
    <property type="entry name" value="Cullin repeat-like"/>
    <property type="match status" value="1"/>
</dbReference>
<keyword evidence="5" id="KW-0445">Lipid transport</keyword>
<organism evidence="7 8">
    <name type="scientific">Halocaridina rubra</name>
    <name type="common">Hawaiian red shrimp</name>
    <dbReference type="NCBI Taxonomy" id="373956"/>
    <lineage>
        <taxon>Eukaryota</taxon>
        <taxon>Metazoa</taxon>
        <taxon>Ecdysozoa</taxon>
        <taxon>Arthropoda</taxon>
        <taxon>Crustacea</taxon>
        <taxon>Multicrustacea</taxon>
        <taxon>Malacostraca</taxon>
        <taxon>Eumalacostraca</taxon>
        <taxon>Eucarida</taxon>
        <taxon>Decapoda</taxon>
        <taxon>Pleocyemata</taxon>
        <taxon>Caridea</taxon>
        <taxon>Atyoidea</taxon>
        <taxon>Atyidae</taxon>
        <taxon>Halocaridina</taxon>
    </lineage>
</organism>
<dbReference type="GO" id="GO:0016020">
    <property type="term" value="C:membrane"/>
    <property type="evidence" value="ECO:0007669"/>
    <property type="project" value="TreeGrafter"/>
</dbReference>
<comment type="function">
    <text evidence="5">Acts as component of the GARP complex that is involved in retrograde transport from early and late endosomes to the trans-Golgi network (TGN).</text>
</comment>
<dbReference type="InterPro" id="IPR016159">
    <property type="entry name" value="Cullin_repeat-like_dom_sf"/>
</dbReference>
<sequence>MAQSEAKKERRRRPELLQFYGGSKEDTPYDINSQHFNHDMYIQKVIKDSSLKQLLERESQLVMEIQSLDSDCQTLVYDHYDKFIAAADIVRKMKEGSVNMEAQITRLKDNMEKITESSSSITSALQERRGDLSRLLGVHGTLKKLEFLFHLPHKIDECIADRNFSEGVRSYVETAEVLHRYRHMPSFNAIHDDCEAAIGRLNQALKEQLAMKEGSTRHLTECVDLLLQLGEPAEGLCDDFLSHARTKLEEDLAKLTKLAETAAGIEESLIYDQVGTEEETAASEQVKVAGVQSQSDECIPEGSNMDILEFIDVCHETFVGNLWLVISSYKEMFLRTPEEGGK</sequence>
<comment type="subunit">
    <text evidence="5">Component of the Golgi-associated retrograde protein (GARP) complex.</text>
</comment>
<dbReference type="GO" id="GO:0005829">
    <property type="term" value="C:cytosol"/>
    <property type="evidence" value="ECO:0007669"/>
    <property type="project" value="GOC"/>
</dbReference>
<evidence type="ECO:0000256" key="4">
    <source>
        <dbReference type="ARBA" id="ARBA00023054"/>
    </source>
</evidence>
<dbReference type="PANTHER" id="PTHR15954">
    <property type="entry name" value="VACUOLAR PROTEIN SORTING-ASSOCIATED PROTEIN 51 HOMOLOG"/>
    <property type="match status" value="1"/>
</dbReference>
<dbReference type="GO" id="GO:0007041">
    <property type="term" value="P:lysosomal transport"/>
    <property type="evidence" value="ECO:0007669"/>
    <property type="project" value="TreeGrafter"/>
</dbReference>
<keyword evidence="3 5" id="KW-0813">Transport</keyword>
<evidence type="ECO:0000313" key="7">
    <source>
        <dbReference type="EMBL" id="KAK7076243.1"/>
    </source>
</evidence>
<dbReference type="GO" id="GO:0000938">
    <property type="term" value="C:GARP complex"/>
    <property type="evidence" value="ECO:0007669"/>
    <property type="project" value="UniProtKB-UniRule"/>
</dbReference>
<dbReference type="PANTHER" id="PTHR15954:SF4">
    <property type="entry name" value="VACUOLAR PROTEIN SORTING-ASSOCIATED PROTEIN 51 HOMOLOG"/>
    <property type="match status" value="1"/>
</dbReference>
<comment type="subcellular location">
    <subcellularLocation>
        <location evidence="5">Golgi apparatus</location>
        <location evidence="5">trans-Golgi network</location>
    </subcellularLocation>
</comment>
<dbReference type="Proteomes" id="UP001381693">
    <property type="component" value="Unassembled WGS sequence"/>
</dbReference>
<dbReference type="Pfam" id="PF15469">
    <property type="entry name" value="Sec5"/>
    <property type="match status" value="1"/>
</dbReference>
<dbReference type="GO" id="GO:0006869">
    <property type="term" value="P:lipid transport"/>
    <property type="evidence" value="ECO:0007669"/>
    <property type="project" value="UniProtKB-UniRule"/>
</dbReference>
<dbReference type="EMBL" id="JAXCGZ010009764">
    <property type="protein sequence ID" value="KAK7076243.1"/>
    <property type="molecule type" value="Genomic_DNA"/>
</dbReference>
<dbReference type="GO" id="GO:0048193">
    <property type="term" value="P:Golgi vesicle transport"/>
    <property type="evidence" value="ECO:0007669"/>
    <property type="project" value="TreeGrafter"/>
</dbReference>
<keyword evidence="5" id="KW-0333">Golgi apparatus</keyword>
<evidence type="ECO:0000256" key="2">
    <source>
        <dbReference type="ARBA" id="ARBA00016122"/>
    </source>
</evidence>
<dbReference type="AlphaFoldDB" id="A0AAN8X974"/>
<evidence type="ECO:0000256" key="3">
    <source>
        <dbReference type="ARBA" id="ARBA00022448"/>
    </source>
</evidence>
<proteinExistence type="inferred from homology"/>
<feature type="domain" description="Exocyst complex component EXOC2/Sec5 N-terminal" evidence="6">
    <location>
        <begin position="26"/>
        <end position="326"/>
    </location>
</feature>
<comment type="similarity">
    <text evidence="1 5">Belongs to the VPS51 family.</text>
</comment>
<dbReference type="GO" id="GO:1990745">
    <property type="term" value="C:EARP complex"/>
    <property type="evidence" value="ECO:0007669"/>
    <property type="project" value="TreeGrafter"/>
</dbReference>
<comment type="caution">
    <text evidence="7">The sequence shown here is derived from an EMBL/GenBank/DDBJ whole genome shotgun (WGS) entry which is preliminary data.</text>
</comment>
<reference evidence="7 8" key="1">
    <citation type="submission" date="2023-11" db="EMBL/GenBank/DDBJ databases">
        <title>Halocaridina rubra genome assembly.</title>
        <authorList>
            <person name="Smith C."/>
        </authorList>
    </citation>
    <scope>NUCLEOTIDE SEQUENCE [LARGE SCALE GENOMIC DNA]</scope>
    <source>
        <strain evidence="7">EP-1</strain>
        <tissue evidence="7">Whole</tissue>
    </source>
</reference>
<keyword evidence="5" id="KW-0653">Protein transport</keyword>
<dbReference type="GO" id="GO:0007030">
    <property type="term" value="P:Golgi organization"/>
    <property type="evidence" value="ECO:0007669"/>
    <property type="project" value="UniProtKB-UniRule"/>
</dbReference>
<name>A0AAN8X974_HALRR</name>
<accession>A0AAN8X974</accession>
<dbReference type="GO" id="GO:0032456">
    <property type="term" value="P:endocytic recycling"/>
    <property type="evidence" value="ECO:0007669"/>
    <property type="project" value="TreeGrafter"/>
</dbReference>
<evidence type="ECO:0000313" key="8">
    <source>
        <dbReference type="Proteomes" id="UP001381693"/>
    </source>
</evidence>
<keyword evidence="4" id="KW-0175">Coiled coil</keyword>
<dbReference type="GO" id="GO:0042147">
    <property type="term" value="P:retrograde transport, endosome to Golgi"/>
    <property type="evidence" value="ECO:0007669"/>
    <property type="project" value="UniProtKB-UniRule"/>
</dbReference>
<dbReference type="InterPro" id="IPR014812">
    <property type="entry name" value="Vps51"/>
</dbReference>
<dbReference type="GO" id="GO:0015031">
    <property type="term" value="P:protein transport"/>
    <property type="evidence" value="ECO:0007669"/>
    <property type="project" value="UniProtKB-UniRule"/>
</dbReference>
<protein>
    <recommendedName>
        <fullName evidence="2 5">Vacuolar protein sorting-associated protein 51 homolog</fullName>
    </recommendedName>
</protein>
<evidence type="ECO:0000256" key="5">
    <source>
        <dbReference type="RuleBase" id="RU368010"/>
    </source>
</evidence>
<keyword evidence="8" id="KW-1185">Reference proteome</keyword>